<sequence>MITLSGITYSYPNIKSINFKDLTIKSDENWLVLGNSGSGKTTLLNILTGLLKPSSGTVIINQQDVYQLNGNDLDKWRAKNLGIVFQKSYLIPSLTVSENLLVAQKFAKLKEDKRRILEVLEQLQIIDKLNHYPKQLSVGQLQRVSIARAVLNKPKYIIADEPTSSLDDENAEAVLNLFIKQAAVNHAGLIIATHDKRVKDCFQNTYQI</sequence>
<keyword evidence="7" id="KW-0472">Membrane</keyword>
<evidence type="ECO:0000313" key="13">
    <source>
        <dbReference type="Proteomes" id="UP000462931"/>
    </source>
</evidence>
<keyword evidence="13" id="KW-1185">Reference proteome</keyword>
<dbReference type="PROSITE" id="PS00211">
    <property type="entry name" value="ABC_TRANSPORTER_1"/>
    <property type="match status" value="1"/>
</dbReference>
<reference evidence="12 13" key="1">
    <citation type="submission" date="2019-11" db="EMBL/GenBank/DDBJ databases">
        <authorList>
            <person name="Cheng Q."/>
            <person name="Yang Z."/>
        </authorList>
    </citation>
    <scope>NUCLEOTIDE SEQUENCE [LARGE SCALE GENOMIC DNA]</scope>
    <source>
        <strain evidence="12 13">HX-22-1</strain>
    </source>
</reference>
<dbReference type="Gene3D" id="3.40.50.300">
    <property type="entry name" value="P-loop containing nucleotide triphosphate hydrolases"/>
    <property type="match status" value="1"/>
</dbReference>
<dbReference type="GO" id="GO:0022857">
    <property type="term" value="F:transmembrane transporter activity"/>
    <property type="evidence" value="ECO:0007669"/>
    <property type="project" value="TreeGrafter"/>
</dbReference>
<comment type="function">
    <text evidence="10">Part of the ABC transporter complex hrt involved in hemin import. Responsible for energy coupling to the transport system.</text>
</comment>
<evidence type="ECO:0000256" key="7">
    <source>
        <dbReference type="ARBA" id="ARBA00023136"/>
    </source>
</evidence>
<dbReference type="InterPro" id="IPR017911">
    <property type="entry name" value="MacB-like_ATP-bd"/>
</dbReference>
<accession>A0A7K0FQU7</accession>
<dbReference type="GO" id="GO:0005886">
    <property type="term" value="C:plasma membrane"/>
    <property type="evidence" value="ECO:0007669"/>
    <property type="project" value="UniProtKB-SubCell"/>
</dbReference>
<dbReference type="AlphaFoldDB" id="A0A7K0FQU7"/>
<dbReference type="Pfam" id="PF00005">
    <property type="entry name" value="ABC_tran"/>
    <property type="match status" value="1"/>
</dbReference>
<feature type="domain" description="ABC transporter" evidence="11">
    <location>
        <begin position="2"/>
        <end position="208"/>
    </location>
</feature>
<dbReference type="CDD" id="cd03255">
    <property type="entry name" value="ABC_MJ0796_LolCDE_FtsE"/>
    <property type="match status" value="1"/>
</dbReference>
<dbReference type="InterPro" id="IPR017871">
    <property type="entry name" value="ABC_transporter-like_CS"/>
</dbReference>
<keyword evidence="6 12" id="KW-0067">ATP-binding</keyword>
<evidence type="ECO:0000256" key="10">
    <source>
        <dbReference type="ARBA" id="ARBA00024721"/>
    </source>
</evidence>
<dbReference type="PANTHER" id="PTHR24220:SF666">
    <property type="entry name" value="HEMIN IMPORT ATP-BINDING PROTEIN HRTA-RELATED"/>
    <property type="match status" value="1"/>
</dbReference>
<evidence type="ECO:0000259" key="11">
    <source>
        <dbReference type="PROSITE" id="PS50893"/>
    </source>
</evidence>
<dbReference type="GO" id="GO:0016887">
    <property type="term" value="F:ATP hydrolysis activity"/>
    <property type="evidence" value="ECO:0007669"/>
    <property type="project" value="InterPro"/>
</dbReference>
<dbReference type="RefSeq" id="WP_154288432.1">
    <property type="nucleotide sequence ID" value="NZ_WKJI01000004.1"/>
</dbReference>
<evidence type="ECO:0000256" key="9">
    <source>
        <dbReference type="ARBA" id="ARBA00024432"/>
    </source>
</evidence>
<evidence type="ECO:0000256" key="6">
    <source>
        <dbReference type="ARBA" id="ARBA00022840"/>
    </source>
</evidence>
<dbReference type="InterPro" id="IPR027417">
    <property type="entry name" value="P-loop_NTPase"/>
</dbReference>
<dbReference type="InterPro" id="IPR003439">
    <property type="entry name" value="ABC_transporter-like_ATP-bd"/>
</dbReference>
<comment type="subcellular location">
    <subcellularLocation>
        <location evidence="1">Cell membrane</location>
        <topology evidence="1">Peripheral membrane protein</topology>
    </subcellularLocation>
</comment>
<evidence type="ECO:0000256" key="8">
    <source>
        <dbReference type="ARBA" id="ARBA00024359"/>
    </source>
</evidence>
<dbReference type="Proteomes" id="UP000462931">
    <property type="component" value="Unassembled WGS sequence"/>
</dbReference>
<comment type="subunit">
    <text evidence="2">The complex is composed of two ATP-binding proteins (HrtA), two transmembrane proteins (HrtB) and a solute-binding protein.</text>
</comment>
<dbReference type="GO" id="GO:0005524">
    <property type="term" value="F:ATP binding"/>
    <property type="evidence" value="ECO:0007669"/>
    <property type="project" value="UniProtKB-KW"/>
</dbReference>
<organism evidence="12 13">
    <name type="scientific">Pedobacter puniceum</name>
    <dbReference type="NCBI Taxonomy" id="2666136"/>
    <lineage>
        <taxon>Bacteria</taxon>
        <taxon>Pseudomonadati</taxon>
        <taxon>Bacteroidota</taxon>
        <taxon>Sphingobacteriia</taxon>
        <taxon>Sphingobacteriales</taxon>
        <taxon>Sphingobacteriaceae</taxon>
        <taxon>Pedobacter</taxon>
    </lineage>
</organism>
<comment type="caution">
    <text evidence="12">The sequence shown here is derived from an EMBL/GenBank/DDBJ whole genome shotgun (WGS) entry which is preliminary data.</text>
</comment>
<keyword evidence="5" id="KW-0547">Nucleotide-binding</keyword>
<evidence type="ECO:0000256" key="3">
    <source>
        <dbReference type="ARBA" id="ARBA00022448"/>
    </source>
</evidence>
<dbReference type="SMART" id="SM00382">
    <property type="entry name" value="AAA"/>
    <property type="match status" value="1"/>
</dbReference>
<dbReference type="PANTHER" id="PTHR24220">
    <property type="entry name" value="IMPORT ATP-BINDING PROTEIN"/>
    <property type="match status" value="1"/>
</dbReference>
<evidence type="ECO:0000256" key="2">
    <source>
        <dbReference type="ARBA" id="ARBA00011131"/>
    </source>
</evidence>
<evidence type="ECO:0000256" key="5">
    <source>
        <dbReference type="ARBA" id="ARBA00022741"/>
    </source>
</evidence>
<keyword evidence="4" id="KW-1003">Cell membrane</keyword>
<dbReference type="InterPro" id="IPR015854">
    <property type="entry name" value="ABC_transpr_LolD-like"/>
</dbReference>
<gene>
    <name evidence="12" type="ORF">GJJ64_14195</name>
</gene>
<evidence type="ECO:0000313" key="12">
    <source>
        <dbReference type="EMBL" id="MRX48346.1"/>
    </source>
</evidence>
<dbReference type="SUPFAM" id="SSF52540">
    <property type="entry name" value="P-loop containing nucleoside triphosphate hydrolases"/>
    <property type="match status" value="1"/>
</dbReference>
<dbReference type="InterPro" id="IPR003593">
    <property type="entry name" value="AAA+_ATPase"/>
</dbReference>
<proteinExistence type="inferred from homology"/>
<evidence type="ECO:0000256" key="4">
    <source>
        <dbReference type="ARBA" id="ARBA00022475"/>
    </source>
</evidence>
<dbReference type="EMBL" id="WKJI01000004">
    <property type="protein sequence ID" value="MRX48346.1"/>
    <property type="molecule type" value="Genomic_DNA"/>
</dbReference>
<keyword evidence="3" id="KW-0813">Transport</keyword>
<dbReference type="PROSITE" id="PS50893">
    <property type="entry name" value="ABC_TRANSPORTER_2"/>
    <property type="match status" value="1"/>
</dbReference>
<name>A0A7K0FQU7_9SPHI</name>
<evidence type="ECO:0000256" key="1">
    <source>
        <dbReference type="ARBA" id="ARBA00004202"/>
    </source>
</evidence>
<comment type="similarity">
    <text evidence="8">Belongs to the ABC transporter superfamily. HrtA family.</text>
</comment>
<protein>
    <recommendedName>
        <fullName evidence="9">Putative hemin import ATP-binding protein HrtA</fullName>
    </recommendedName>
</protein>